<evidence type="ECO:0000256" key="7">
    <source>
        <dbReference type="ARBA" id="ARBA00023242"/>
    </source>
</evidence>
<feature type="compositionally biased region" description="Polar residues" evidence="8">
    <location>
        <begin position="25"/>
        <end position="36"/>
    </location>
</feature>
<comment type="caution">
    <text evidence="9">The sequence shown here is derived from an EMBL/GenBank/DDBJ whole genome shotgun (WGS) entry which is preliminary data.</text>
</comment>
<dbReference type="GO" id="GO:0006325">
    <property type="term" value="P:chromatin organization"/>
    <property type="evidence" value="ECO:0007669"/>
    <property type="project" value="UniProtKB-KW"/>
</dbReference>
<evidence type="ECO:0008006" key="11">
    <source>
        <dbReference type="Google" id="ProtNLM"/>
    </source>
</evidence>
<comment type="similarity">
    <text evidence="2">Belongs to the EAF6 family.</text>
</comment>
<feature type="region of interest" description="Disordered" evidence="8">
    <location>
        <begin position="296"/>
        <end position="323"/>
    </location>
</feature>
<comment type="subcellular location">
    <subcellularLocation>
        <location evidence="1">Nucleus</location>
    </subcellularLocation>
</comment>
<dbReference type="InterPro" id="IPR015418">
    <property type="entry name" value="Eaf6"/>
</dbReference>
<evidence type="ECO:0000313" key="10">
    <source>
        <dbReference type="Proteomes" id="UP000692954"/>
    </source>
</evidence>
<sequence>MKVSNSKENRHHNSQRKMSDFIKSTLGSNQQLGQPSLNKKNALNELENQLQQKVKTKSQFQQVRIVKENQDMRQSQENREMTGNFDHPESQLSHRISTQRTLAAFEIHEQIPTIDDLRRLQNQILDLNSFSVEQMDELKKLSSIILFRMRNIKKQRFIIYIKILYIQMDKKYQDLFEKKGILENDLKNLEKSIFDEETRYLEETGHIGNVIKGWEGYLSMKNQKLNGNLQRKGKINPQDRIFSQSSKNSTFVQEILQPIQTTGTQKQNFNEGSAEEKKEYHFRRTKIKNKYVRFQKGSEGGYHSPMTSSDEYHEKKGKVPKKF</sequence>
<gene>
    <name evidence="9" type="ORF">PSON_ATCC_30995.1.T0170394</name>
</gene>
<dbReference type="GO" id="GO:0005634">
    <property type="term" value="C:nucleus"/>
    <property type="evidence" value="ECO:0007669"/>
    <property type="project" value="UniProtKB-SubCell"/>
</dbReference>
<evidence type="ECO:0000256" key="2">
    <source>
        <dbReference type="ARBA" id="ARBA00010916"/>
    </source>
</evidence>
<protein>
    <recommendedName>
        <fullName evidence="11">Esa1-associated factor 6 homolog</fullName>
    </recommendedName>
</protein>
<dbReference type="EMBL" id="CAJJDN010000017">
    <property type="protein sequence ID" value="CAD8063408.1"/>
    <property type="molecule type" value="Genomic_DNA"/>
</dbReference>
<keyword evidence="7" id="KW-0539">Nucleus</keyword>
<evidence type="ECO:0000256" key="5">
    <source>
        <dbReference type="ARBA" id="ARBA00023054"/>
    </source>
</evidence>
<feature type="region of interest" description="Disordered" evidence="8">
    <location>
        <begin position="71"/>
        <end position="91"/>
    </location>
</feature>
<dbReference type="PANTHER" id="PTHR13476">
    <property type="entry name" value="CHROMATIN MODIFICATION-RELATED PROTEIN MEAF6"/>
    <property type="match status" value="1"/>
</dbReference>
<keyword evidence="4" id="KW-0805">Transcription regulation</keyword>
<evidence type="ECO:0000256" key="8">
    <source>
        <dbReference type="SAM" id="MobiDB-lite"/>
    </source>
</evidence>
<keyword evidence="6" id="KW-0804">Transcription</keyword>
<evidence type="ECO:0000256" key="4">
    <source>
        <dbReference type="ARBA" id="ARBA00023015"/>
    </source>
</evidence>
<evidence type="ECO:0000256" key="6">
    <source>
        <dbReference type="ARBA" id="ARBA00023163"/>
    </source>
</evidence>
<evidence type="ECO:0000256" key="1">
    <source>
        <dbReference type="ARBA" id="ARBA00004123"/>
    </source>
</evidence>
<reference evidence="9" key="1">
    <citation type="submission" date="2021-01" db="EMBL/GenBank/DDBJ databases">
        <authorList>
            <consortium name="Genoscope - CEA"/>
            <person name="William W."/>
        </authorList>
    </citation>
    <scope>NUCLEOTIDE SEQUENCE</scope>
</reference>
<evidence type="ECO:0000313" key="9">
    <source>
        <dbReference type="EMBL" id="CAD8063408.1"/>
    </source>
</evidence>
<dbReference type="AlphaFoldDB" id="A0A8S1L6A9"/>
<keyword evidence="10" id="KW-1185">Reference proteome</keyword>
<feature type="compositionally biased region" description="Basic and acidic residues" evidence="8">
    <location>
        <begin position="71"/>
        <end position="80"/>
    </location>
</feature>
<dbReference type="Proteomes" id="UP000692954">
    <property type="component" value="Unassembled WGS sequence"/>
</dbReference>
<dbReference type="OrthoDB" id="440324at2759"/>
<dbReference type="GO" id="GO:0000123">
    <property type="term" value="C:histone acetyltransferase complex"/>
    <property type="evidence" value="ECO:0007669"/>
    <property type="project" value="InterPro"/>
</dbReference>
<organism evidence="9 10">
    <name type="scientific">Paramecium sonneborni</name>
    <dbReference type="NCBI Taxonomy" id="65129"/>
    <lineage>
        <taxon>Eukaryota</taxon>
        <taxon>Sar</taxon>
        <taxon>Alveolata</taxon>
        <taxon>Ciliophora</taxon>
        <taxon>Intramacronucleata</taxon>
        <taxon>Oligohymenophorea</taxon>
        <taxon>Peniculida</taxon>
        <taxon>Parameciidae</taxon>
        <taxon>Paramecium</taxon>
    </lineage>
</organism>
<keyword evidence="5" id="KW-0175">Coiled coil</keyword>
<accession>A0A8S1L6A9</accession>
<keyword evidence="3" id="KW-0156">Chromatin regulator</keyword>
<name>A0A8S1L6A9_9CILI</name>
<proteinExistence type="inferred from homology"/>
<feature type="region of interest" description="Disordered" evidence="8">
    <location>
        <begin position="1"/>
        <end position="37"/>
    </location>
</feature>
<evidence type="ECO:0000256" key="3">
    <source>
        <dbReference type="ARBA" id="ARBA00022853"/>
    </source>
</evidence>
<dbReference type="Pfam" id="PF09340">
    <property type="entry name" value="NuA4"/>
    <property type="match status" value="1"/>
</dbReference>